<evidence type="ECO:0000256" key="1">
    <source>
        <dbReference type="SAM" id="Phobius"/>
    </source>
</evidence>
<dbReference type="KEGG" id="dvn:HQ394_05695"/>
<gene>
    <name evidence="2" type="ORF">HQ394_05695</name>
</gene>
<evidence type="ECO:0000313" key="3">
    <source>
        <dbReference type="Proteomes" id="UP000516369"/>
    </source>
</evidence>
<dbReference type="InterPro" id="IPR046575">
    <property type="entry name" value="DUF6635"/>
</dbReference>
<sequence>MPVSRPDAARIEALVDRAIARYLDGCHARVAGFADRHFSLRGALRLHRHAIGLDLLRAPLNTALIVVYILMQLLASAARCLGWQRPARWLATRTPFLTTNVARSLTWAIQTELLDLPFEDGQRRWQHDALAAEIVGDADLAPVFAAAAAASRQRLDPADLARLLAGYTDARNAAADLFNNVVFASAGAAAFKELTPGAVSLGPAIAAALVHQTAVATFPFGAGLGGLWYSVFAVKPSAMAIAATTLGLVGVAAVLAAFVGVVVDPLLWLAGVHQRRLHRLVDVVGRRLRGEDAAAFHVRDHYVARIFDLVDLARAGLRVAG</sequence>
<organism evidence="2 3">
    <name type="scientific">Defluviicoccus vanus</name>
    <dbReference type="NCBI Taxonomy" id="111831"/>
    <lineage>
        <taxon>Bacteria</taxon>
        <taxon>Pseudomonadati</taxon>
        <taxon>Pseudomonadota</taxon>
        <taxon>Alphaproteobacteria</taxon>
        <taxon>Rhodospirillales</taxon>
        <taxon>Rhodospirillaceae</taxon>
        <taxon>Defluviicoccus</taxon>
    </lineage>
</organism>
<keyword evidence="3" id="KW-1185">Reference proteome</keyword>
<keyword evidence="1" id="KW-0472">Membrane</keyword>
<dbReference type="Pfam" id="PF20340">
    <property type="entry name" value="DUF6635"/>
    <property type="match status" value="2"/>
</dbReference>
<dbReference type="Proteomes" id="UP000516369">
    <property type="component" value="Chromosome"/>
</dbReference>
<accession>A0A7H1MZQ6</accession>
<keyword evidence="1" id="KW-1133">Transmembrane helix</keyword>
<proteinExistence type="predicted"/>
<evidence type="ECO:0000313" key="2">
    <source>
        <dbReference type="EMBL" id="QNT68942.1"/>
    </source>
</evidence>
<dbReference type="AlphaFoldDB" id="A0A7H1MZQ6"/>
<dbReference type="EMBL" id="CP053923">
    <property type="protein sequence ID" value="QNT68942.1"/>
    <property type="molecule type" value="Genomic_DNA"/>
</dbReference>
<feature type="transmembrane region" description="Helical" evidence="1">
    <location>
        <begin position="240"/>
        <end position="269"/>
    </location>
</feature>
<protein>
    <submittedName>
        <fullName evidence="2">Uncharacterized protein</fullName>
    </submittedName>
</protein>
<reference evidence="2 3" key="1">
    <citation type="submission" date="2020-05" db="EMBL/GenBank/DDBJ databases">
        <title>Complete closed genome sequence of Defluviicoccus vanus.</title>
        <authorList>
            <person name="Bessarab I."/>
            <person name="Arumugam K."/>
            <person name="Maszenan A.M."/>
            <person name="Seviour R.J."/>
            <person name="Williams R.B."/>
        </authorList>
    </citation>
    <scope>NUCLEOTIDE SEQUENCE [LARGE SCALE GENOMIC DNA]</scope>
    <source>
        <strain evidence="2 3">Ben 114</strain>
    </source>
</reference>
<feature type="transmembrane region" description="Helical" evidence="1">
    <location>
        <begin position="214"/>
        <end position="234"/>
    </location>
</feature>
<keyword evidence="1" id="KW-0812">Transmembrane</keyword>
<feature type="transmembrane region" description="Helical" evidence="1">
    <location>
        <begin position="63"/>
        <end position="83"/>
    </location>
</feature>
<name>A0A7H1MZQ6_9PROT</name>